<dbReference type="InterPro" id="IPR000326">
    <property type="entry name" value="PAP2/HPO"/>
</dbReference>
<evidence type="ECO:0000256" key="1">
    <source>
        <dbReference type="SAM" id="Phobius"/>
    </source>
</evidence>
<keyword evidence="1" id="KW-0812">Transmembrane</keyword>
<dbReference type="Pfam" id="PF01569">
    <property type="entry name" value="PAP2"/>
    <property type="match status" value="1"/>
</dbReference>
<reference evidence="4" key="1">
    <citation type="submission" date="2012-04" db="EMBL/GenBank/DDBJ databases">
        <title>Complete genome sequence of Helicobacter cetorum strain MIT 00-7128.</title>
        <authorList>
            <person name="Kersulyte D."/>
            <person name="Berg D.E."/>
        </authorList>
    </citation>
    <scope>NUCLEOTIDE SEQUENCE [LARGE SCALE GENOMIC DNA]</scope>
    <source>
        <strain evidence="4">MIT 00-7128</strain>
    </source>
</reference>
<dbReference type="Gene3D" id="1.20.144.10">
    <property type="entry name" value="Phosphatidic acid phosphatase type 2/haloperoxidase"/>
    <property type="match status" value="1"/>
</dbReference>
<name>I0ELE1_HELC0</name>
<dbReference type="HOGENOM" id="CLU_106650_0_0_7"/>
<dbReference type="InterPro" id="IPR036938">
    <property type="entry name" value="PAP2/HPO_sf"/>
</dbReference>
<accession>I0ELE1</accession>
<organism evidence="3 4">
    <name type="scientific">Helicobacter cetorum (strain ATCC BAA-429 / MIT 00-7128)</name>
    <dbReference type="NCBI Taxonomy" id="182217"/>
    <lineage>
        <taxon>Bacteria</taxon>
        <taxon>Pseudomonadati</taxon>
        <taxon>Campylobacterota</taxon>
        <taxon>Epsilonproteobacteria</taxon>
        <taxon>Campylobacterales</taxon>
        <taxon>Helicobacteraceae</taxon>
        <taxon>Helicobacter</taxon>
    </lineage>
</organism>
<feature type="transmembrane region" description="Helical" evidence="1">
    <location>
        <begin position="148"/>
        <end position="166"/>
    </location>
</feature>
<protein>
    <recommendedName>
        <fullName evidence="2">Phosphatidic acid phosphatase type 2/haloperoxidase domain-containing protein</fullName>
    </recommendedName>
</protein>
<dbReference type="Proteomes" id="UP000005010">
    <property type="component" value="Chromosome"/>
</dbReference>
<sequence length="198" mass="21869">MKWFRSAFLSLLLCSHTLESKPLSEGAYILEEIGDVLRFLPIFVGTVSLAMRDYRGLGELAIGTLVSQGVIYGIKGAFSKAHAHGASVSFAKRPCCDSYRGMPSGHAGGVFSAAGFVYYRYGWKPALPVLALAILTDASRVVAQKHTIWQVVVGSLIGWGFAYLFTTRYKPKNWMLYPEISSDFKGNGRYGVSFSYQW</sequence>
<dbReference type="SUPFAM" id="SSF48317">
    <property type="entry name" value="Acid phosphatase/Vanadium-dependent haloperoxidase"/>
    <property type="match status" value="1"/>
</dbReference>
<evidence type="ECO:0000313" key="4">
    <source>
        <dbReference type="Proteomes" id="UP000005010"/>
    </source>
</evidence>
<evidence type="ECO:0000313" key="3">
    <source>
        <dbReference type="EMBL" id="AFI03760.1"/>
    </source>
</evidence>
<dbReference type="AlphaFoldDB" id="I0ELE1"/>
<dbReference type="RefSeq" id="WP_014660632.1">
    <property type="nucleotide sequence ID" value="NC_017737.1"/>
</dbReference>
<evidence type="ECO:0000259" key="2">
    <source>
        <dbReference type="Pfam" id="PF01569"/>
    </source>
</evidence>
<dbReference type="PATRIC" id="fig|182217.3.peg.497"/>
<keyword evidence="1" id="KW-1133">Transmembrane helix</keyword>
<dbReference type="CDD" id="cd03394">
    <property type="entry name" value="PAP2_like_5"/>
    <property type="match status" value="1"/>
</dbReference>
<dbReference type="eggNOG" id="COG0671">
    <property type="taxonomic scope" value="Bacteria"/>
</dbReference>
<dbReference type="STRING" id="182217.HCW_02395"/>
<feature type="domain" description="Phosphatidic acid phosphatase type 2/haloperoxidase" evidence="2">
    <location>
        <begin position="92"/>
        <end position="171"/>
    </location>
</feature>
<dbReference type="EMBL" id="CP003479">
    <property type="protein sequence ID" value="AFI03760.1"/>
    <property type="molecule type" value="Genomic_DNA"/>
</dbReference>
<proteinExistence type="predicted"/>
<keyword evidence="1" id="KW-0472">Membrane</keyword>
<gene>
    <name evidence="3" type="ordered locus">HCW_02395</name>
</gene>
<dbReference type="KEGG" id="hce:HCW_02395"/>
<keyword evidence="4" id="KW-1185">Reference proteome</keyword>